<accession>Q39PG8</accession>
<feature type="region of interest" description="Disordered" evidence="1">
    <location>
        <begin position="1036"/>
        <end position="1058"/>
    </location>
</feature>
<evidence type="ECO:0000313" key="3">
    <source>
        <dbReference type="Proteomes" id="UP000002705"/>
    </source>
</evidence>
<dbReference type="Proteomes" id="UP000002705">
    <property type="component" value="Chromosome 3"/>
</dbReference>
<evidence type="ECO:0000313" key="2">
    <source>
        <dbReference type="EMBL" id="ABB05648.1"/>
    </source>
</evidence>
<protein>
    <recommendedName>
        <fullName evidence="4">Restriction endonuclease type IV Mrr domain-containing protein</fullName>
    </recommendedName>
</protein>
<sequence length="1058" mass="116780">MYLRSALHRQMDVRILSCTQIDHRGQMQFRAKQIAPPKEWGTFEDLCHALFKRVWRDPFAQKNGRRGQAQHGVDVFGSPGGDRSSYWGVQCKGKDCNYGSKAEWSEVLLEVAKAEKFSPRLEKWIFATTAPTDALLQKAARELSVARRAEGLFSVDVLGWEEIQALMADVPGVITEFYPEHADHLPQVIEALRAVPLLEAKVVDLVERIEATLLKPPNLHGSAVWEAVTFDGDRGLGPALMGYALGPSDAVACPCLIEVGTVQAQLRVAYSARLIGEPGAGKSICSYQAARELASGGFEVLRLLDPQADSIALEAVLPDKPRLYLIDDAHLLKPHILSRIENQACPSRLVLSTHNVVGRLGHRGAITLDAKRAVKTIAAALRADLPKTLEAVRLADDDVGERMLDADLGERLEHAEAVADRPWQFCFVLGGGWRRSKQAADSARLAAADLVLAAVAMRQMVSRDARAMPAEIMEVCERVGINSSVVEQGLEWLERERLIVGATDCRTPHQRFASVVLKRILEGQDTSGRDKIARMIESVLCDSHYPFAGLRVLIHELSFGDRYSWTHLLGQPAVEAAVARCWIAAGSDRNFAALALSDLWDFMGGGAAAVVGPHVSTLAKWISSPSDSAYGLGHLLNALTRINQEVAEKVIAKVDSVAIAAAYSNANPETAYGLADLLCAVANVKVDDVNAKIRAAIDRNRLRELAKHEGFLEDAFVFSKFCASVVWWEEDLALEMAELFVPTAQQVLSKDPVEGFEQLSQDFASTVLRVFDVLGVYVGKWRPTRRQWAIARRICEKIDPKQAAEHISTVRPRNFQSAGFFLHFLFQSAPRKYETVLQQIDWDKLDLAIGDDWRDMPHDTEVLLSTLYSGTLAQQLVQNFISTRSNRIVHFPPRLLLMAPEVGFTHLANGGLLRLAQLDHVNWTDGGIALVLIAETHPELTERAVTPFIDVIAHGLMKYNRDFTGPAEGFVRVVIEHAPATWRAVLGKLDPVTIEKNFAECLKGNADHRRTVAAVIESAIVLDDPVGHAARRIRARFPKASTAPTDTPHFGRSRRRSG</sequence>
<evidence type="ECO:0000256" key="1">
    <source>
        <dbReference type="SAM" id="MobiDB-lite"/>
    </source>
</evidence>
<reference evidence="2" key="1">
    <citation type="submission" date="2009-01" db="EMBL/GenBank/DDBJ databases">
        <title>Complete sequence of chromosome 3 of Burkholderia sp. 383.</title>
        <authorList>
            <consortium name="US DOE Joint Genome Institute"/>
            <person name="Copeland A."/>
            <person name="Lucas S."/>
            <person name="Lapidus A."/>
            <person name="Barry K."/>
            <person name="Detter J.C."/>
            <person name="Glavina T."/>
            <person name="Hammon N."/>
            <person name="Israni S."/>
            <person name="Pitluck S."/>
            <person name="Chain P."/>
            <person name="Malfatti S."/>
            <person name="Shin M."/>
            <person name="Vergez L."/>
            <person name="Schmutz J."/>
            <person name="Larimer F."/>
            <person name="Land M."/>
            <person name="Kyrpides N."/>
            <person name="Lykidis A."/>
            <person name="Richardson P."/>
        </authorList>
    </citation>
    <scope>NUCLEOTIDE SEQUENCE</scope>
    <source>
        <strain evidence="2">383</strain>
    </source>
</reference>
<dbReference type="InterPro" id="IPR027417">
    <property type="entry name" value="P-loop_NTPase"/>
</dbReference>
<evidence type="ECO:0008006" key="4">
    <source>
        <dbReference type="Google" id="ProtNLM"/>
    </source>
</evidence>
<dbReference type="HOGENOM" id="CLU_293169_0_0_4"/>
<keyword evidence="3" id="KW-1185">Reference proteome</keyword>
<name>Q39PG8_BURL3</name>
<proteinExistence type="predicted"/>
<dbReference type="EMBL" id="CP000150">
    <property type="protein sequence ID" value="ABB05648.1"/>
    <property type="molecule type" value="Genomic_DNA"/>
</dbReference>
<organism evidence="2 3">
    <name type="scientific">Burkholderia lata (strain ATCC 17760 / DSM 23089 / LMG 22485 / NCIMB 9086 / R18194 / 383)</name>
    <dbReference type="NCBI Taxonomy" id="482957"/>
    <lineage>
        <taxon>Bacteria</taxon>
        <taxon>Pseudomonadati</taxon>
        <taxon>Pseudomonadota</taxon>
        <taxon>Betaproteobacteria</taxon>
        <taxon>Burkholderiales</taxon>
        <taxon>Burkholderiaceae</taxon>
        <taxon>Burkholderia</taxon>
        <taxon>Burkholderia cepacia complex</taxon>
    </lineage>
</organism>
<dbReference type="PATRIC" id="fig|482957.22.peg.7103"/>
<dbReference type="AlphaFoldDB" id="Q39PG8"/>
<dbReference type="SUPFAM" id="SSF52540">
    <property type="entry name" value="P-loop containing nucleoside triphosphate hydrolases"/>
    <property type="match status" value="1"/>
</dbReference>
<dbReference type="KEGG" id="bur:Bcep18194_C6598"/>
<gene>
    <name evidence="2" type="ordered locus">Bcep18194_C6598</name>
</gene>